<keyword evidence="7" id="KW-1185">Reference proteome</keyword>
<proteinExistence type="predicted"/>
<feature type="compositionally biased region" description="Low complexity" evidence="4">
    <location>
        <begin position="23"/>
        <end position="45"/>
    </location>
</feature>
<keyword evidence="2" id="KW-0677">Repeat</keyword>
<organism evidence="6 7">
    <name type="scientific">Cyclostephanos tholiformis</name>
    <dbReference type="NCBI Taxonomy" id="382380"/>
    <lineage>
        <taxon>Eukaryota</taxon>
        <taxon>Sar</taxon>
        <taxon>Stramenopiles</taxon>
        <taxon>Ochrophyta</taxon>
        <taxon>Bacillariophyta</taxon>
        <taxon>Coscinodiscophyceae</taxon>
        <taxon>Thalassiosirophycidae</taxon>
        <taxon>Stephanodiscales</taxon>
        <taxon>Stephanodiscaceae</taxon>
        <taxon>Cyclostephanos</taxon>
    </lineage>
</organism>
<dbReference type="InterPro" id="IPR059122">
    <property type="entry name" value="Beta-prop_WDR5-like"/>
</dbReference>
<dbReference type="PRINTS" id="PR00320">
    <property type="entry name" value="GPROTEINBRPT"/>
</dbReference>
<feature type="compositionally biased region" description="Low complexity" evidence="4">
    <location>
        <begin position="204"/>
        <end position="229"/>
    </location>
</feature>
<dbReference type="PANTHER" id="PTHR19879:SF1">
    <property type="entry name" value="CANNONBALL-RELATED"/>
    <property type="match status" value="1"/>
</dbReference>
<feature type="domain" description="WDR5-like beta-propeller" evidence="5">
    <location>
        <begin position="233"/>
        <end position="506"/>
    </location>
</feature>
<dbReference type="PROSITE" id="PS00678">
    <property type="entry name" value="WD_REPEATS_1"/>
    <property type="match status" value="2"/>
</dbReference>
<feature type="repeat" description="WD" evidence="3">
    <location>
        <begin position="278"/>
        <end position="319"/>
    </location>
</feature>
<feature type="repeat" description="WD" evidence="3">
    <location>
        <begin position="320"/>
        <end position="361"/>
    </location>
</feature>
<feature type="compositionally biased region" description="Basic and acidic residues" evidence="4">
    <location>
        <begin position="162"/>
        <end position="174"/>
    </location>
</feature>
<dbReference type="InterPro" id="IPR019775">
    <property type="entry name" value="WD40_repeat_CS"/>
</dbReference>
<evidence type="ECO:0000313" key="7">
    <source>
        <dbReference type="Proteomes" id="UP001530377"/>
    </source>
</evidence>
<dbReference type="InterPro" id="IPR036322">
    <property type="entry name" value="WD40_repeat_dom_sf"/>
</dbReference>
<dbReference type="Gene3D" id="2.130.10.10">
    <property type="entry name" value="YVTN repeat-like/Quinoprotein amine dehydrogenase"/>
    <property type="match status" value="1"/>
</dbReference>
<dbReference type="SUPFAM" id="SSF50978">
    <property type="entry name" value="WD40 repeat-like"/>
    <property type="match status" value="1"/>
</dbReference>
<evidence type="ECO:0000313" key="6">
    <source>
        <dbReference type="EMBL" id="KAL3811773.1"/>
    </source>
</evidence>
<evidence type="ECO:0000256" key="2">
    <source>
        <dbReference type="ARBA" id="ARBA00022737"/>
    </source>
</evidence>
<dbReference type="PROSITE" id="PS50294">
    <property type="entry name" value="WD_REPEATS_REGION"/>
    <property type="match status" value="3"/>
</dbReference>
<dbReference type="Proteomes" id="UP001530377">
    <property type="component" value="Unassembled WGS sequence"/>
</dbReference>
<dbReference type="Pfam" id="PF25175">
    <property type="entry name" value="Beta-prop_WDR5"/>
    <property type="match status" value="1"/>
</dbReference>
<evidence type="ECO:0000256" key="4">
    <source>
        <dbReference type="SAM" id="MobiDB-lite"/>
    </source>
</evidence>
<accession>A0ABD3RFJ7</accession>
<dbReference type="GO" id="GO:0035097">
    <property type="term" value="C:histone methyltransferase complex"/>
    <property type="evidence" value="ECO:0007669"/>
    <property type="project" value="UniProtKB-ARBA"/>
</dbReference>
<dbReference type="PROSITE" id="PS50082">
    <property type="entry name" value="WD_REPEATS_2"/>
    <property type="match status" value="4"/>
</dbReference>
<feature type="region of interest" description="Disordered" evidence="4">
    <location>
        <begin position="1"/>
        <end position="99"/>
    </location>
</feature>
<sequence>MGWSEKSGGPTPLAEFKTPPPATTATNTTTTIAVTDAPTTTTTAAVDDGGTQQRADDDCHGRKKRLRGGLEMDAIIGKDGGGGGAIGEDQDRDDGEPRPFVLLPMYGEHKRAVSSLSFAPTSASSLSFGGNSWNSNDGSRSTRVLCASASADGSAKVWETPTQHDTDDSDDKATKIAADVDGGGGGVGGGGGGTDASKKEKSGKGPSSSSSSLSSFIIGSGRTTTSSSRLDPKLSLVGHSRGINDVSWSPTASYIATASDDKTLRLWSAETGDAFVEFRGHTNFVFSCRFNPQSNLLVSGSFDETVKLWDVRCGECVATLPAHSNPVTGVDFNRDGTCIVSGSYDGLIRIWDTATGECLKTVYAEGNPPVGSVHFSPNGRFVLSGTLDGKLRLYDLTAGHGSECRGVRNSGGDRPQPRGGKCAKTYAGHRNSKYCIFAAFLSSNPRRQCVVSGSEDGNVYLYDLQSRLSRQTLEGHTDAVLAVDAHDSVELIGSGGMGNDRCVRFWAP</sequence>
<feature type="compositionally biased region" description="Gly residues" evidence="4">
    <location>
        <begin position="181"/>
        <end position="194"/>
    </location>
</feature>
<comment type="caution">
    <text evidence="6">The sequence shown here is derived from an EMBL/GenBank/DDBJ whole genome shotgun (WGS) entry which is preliminary data.</text>
</comment>
<dbReference type="InterPro" id="IPR015943">
    <property type="entry name" value="WD40/YVTN_repeat-like_dom_sf"/>
</dbReference>
<dbReference type="FunFam" id="2.130.10.10:FF:000228">
    <property type="entry name" value="COMPASS-like H3K4 histone methylase component WDR5A"/>
    <property type="match status" value="1"/>
</dbReference>
<evidence type="ECO:0000256" key="3">
    <source>
        <dbReference type="PROSITE-ProRule" id="PRU00221"/>
    </source>
</evidence>
<evidence type="ECO:0000256" key="1">
    <source>
        <dbReference type="ARBA" id="ARBA00022574"/>
    </source>
</evidence>
<dbReference type="InterPro" id="IPR001680">
    <property type="entry name" value="WD40_rpt"/>
</dbReference>
<feature type="region of interest" description="Disordered" evidence="4">
    <location>
        <begin position="151"/>
        <end position="232"/>
    </location>
</feature>
<dbReference type="SMART" id="SM00320">
    <property type="entry name" value="WD40"/>
    <property type="match status" value="7"/>
</dbReference>
<gene>
    <name evidence="6" type="ORF">ACHAXA_008047</name>
</gene>
<protein>
    <recommendedName>
        <fullName evidence="5">WDR5-like beta-propeller domain-containing protein</fullName>
    </recommendedName>
</protein>
<feature type="repeat" description="WD" evidence="3">
    <location>
        <begin position="236"/>
        <end position="277"/>
    </location>
</feature>
<keyword evidence="1 3" id="KW-0853">WD repeat</keyword>
<dbReference type="CDD" id="cd00200">
    <property type="entry name" value="WD40"/>
    <property type="match status" value="1"/>
</dbReference>
<dbReference type="PANTHER" id="PTHR19879">
    <property type="entry name" value="TRANSCRIPTION INITIATION FACTOR TFIID"/>
    <property type="match status" value="1"/>
</dbReference>
<dbReference type="EMBL" id="JALLPB020000237">
    <property type="protein sequence ID" value="KAL3811773.1"/>
    <property type="molecule type" value="Genomic_DNA"/>
</dbReference>
<dbReference type="AlphaFoldDB" id="A0ABD3RFJ7"/>
<name>A0ABD3RFJ7_9STRA</name>
<evidence type="ECO:0000259" key="5">
    <source>
        <dbReference type="Pfam" id="PF25175"/>
    </source>
</evidence>
<dbReference type="InterPro" id="IPR020472">
    <property type="entry name" value="WD40_PAC1"/>
</dbReference>
<reference evidence="6 7" key="1">
    <citation type="submission" date="2024-10" db="EMBL/GenBank/DDBJ databases">
        <title>Updated reference genomes for cyclostephanoid diatoms.</title>
        <authorList>
            <person name="Roberts W.R."/>
            <person name="Alverson A.J."/>
        </authorList>
    </citation>
    <scope>NUCLEOTIDE SEQUENCE [LARGE SCALE GENOMIC DNA]</scope>
    <source>
        <strain evidence="6 7">AJA228-03</strain>
    </source>
</reference>
<feature type="repeat" description="WD" evidence="3">
    <location>
        <begin position="363"/>
        <end position="396"/>
    </location>
</feature>